<evidence type="ECO:0008006" key="11">
    <source>
        <dbReference type="Google" id="ProtNLM"/>
    </source>
</evidence>
<dbReference type="EMBL" id="NQVE01000027">
    <property type="protein sequence ID" value="RAL53216.1"/>
    <property type="molecule type" value="Genomic_DNA"/>
</dbReference>
<organism evidence="9 10">
    <name type="scientific">Cuscuta australis</name>
    <dbReference type="NCBI Taxonomy" id="267555"/>
    <lineage>
        <taxon>Eukaryota</taxon>
        <taxon>Viridiplantae</taxon>
        <taxon>Streptophyta</taxon>
        <taxon>Embryophyta</taxon>
        <taxon>Tracheophyta</taxon>
        <taxon>Spermatophyta</taxon>
        <taxon>Magnoliopsida</taxon>
        <taxon>eudicotyledons</taxon>
        <taxon>Gunneridae</taxon>
        <taxon>Pentapetalae</taxon>
        <taxon>asterids</taxon>
        <taxon>lamiids</taxon>
        <taxon>Solanales</taxon>
        <taxon>Convolvulaceae</taxon>
        <taxon>Cuscuteae</taxon>
        <taxon>Cuscuta</taxon>
        <taxon>Cuscuta subgen. Grammica</taxon>
        <taxon>Cuscuta sect. Cleistogrammica</taxon>
    </lineage>
</organism>
<dbReference type="Pfam" id="PF00854">
    <property type="entry name" value="PTR2"/>
    <property type="match status" value="1"/>
</dbReference>
<evidence type="ECO:0000313" key="9">
    <source>
        <dbReference type="EMBL" id="RAL53216.1"/>
    </source>
</evidence>
<comment type="similarity">
    <text evidence="2">Belongs to the major facilitator superfamily. Proton-dependent oligopeptide transporter (POT/PTR) (TC 2.A.17) family.</text>
</comment>
<feature type="transmembrane region" description="Helical" evidence="8">
    <location>
        <begin position="241"/>
        <end position="261"/>
    </location>
</feature>
<feature type="transmembrane region" description="Helical" evidence="8">
    <location>
        <begin position="400"/>
        <end position="421"/>
    </location>
</feature>
<evidence type="ECO:0000256" key="2">
    <source>
        <dbReference type="ARBA" id="ARBA00005982"/>
    </source>
</evidence>
<comment type="subcellular location">
    <subcellularLocation>
        <location evidence="1">Membrane</location>
        <topology evidence="1">Multi-pass membrane protein</topology>
    </subcellularLocation>
</comment>
<sequence>MEEKMQVQRVSLPPSSPAAHWPENGCHREKDGKASPEEKTASPPMTQNKPGGWRAMPYVLGNETFERLASVGLMANFSVFLLTVYHMDIVSASNMMSIWSGVTNFIPLLGAFLSDSFLGRFWTIAFSSIAEILGMLTLTIIALVPGLRPPPCKASATNQQGCRGPTKSQLGFLFLGLGFLAVGSGGIRPCSIPFGVDQFDPTTEEGRKGIASFFNWYYTSFTVVLILALTVVVYIQDSVSWALGFGIPAALMVFAIVLFFLGTRVYVHVKPQGSVFSGIAHVFAASFNKRKVKLPGDQDNGSAYYDPPVAFLVRKKLPLTDDCRFLNKAAVITEGDLNGDGKPNNRWRLVTVHQMEEVKCLVRIIPVWAAGIICLVAIAQQGTFTASQALKMDRHIGPKFQIPAGSLFVISMVTIAFWIPVYDRLVVPWIRKRTKVEGGITMLQRIGIGIVLSIVGMVVSAAVERKRRANAVAHGGPDGVAPMTVMWLAPQLVVMGFAEAFNIIGQIEFFNREFPDSMSSVANSLYSVTGAGAGYVSVLLVSVVHRTTGRNGRPDWLDKDINKGALENYYMLIAGMGVVNLVYFVWVARGYRYKSQVGIGEVEEEEDGGRRTPFGDDIELIKNSVGKSQNEV</sequence>
<feature type="transmembrane region" description="Helical" evidence="8">
    <location>
        <begin position="483"/>
        <end position="504"/>
    </location>
</feature>
<evidence type="ECO:0000256" key="6">
    <source>
        <dbReference type="ARBA" id="ARBA00044504"/>
    </source>
</evidence>
<evidence type="ECO:0000256" key="5">
    <source>
        <dbReference type="ARBA" id="ARBA00023136"/>
    </source>
</evidence>
<feature type="transmembrane region" description="Helical" evidence="8">
    <location>
        <begin position="525"/>
        <end position="548"/>
    </location>
</feature>
<evidence type="ECO:0000256" key="3">
    <source>
        <dbReference type="ARBA" id="ARBA00022692"/>
    </source>
</evidence>
<feature type="transmembrane region" description="Helical" evidence="8">
    <location>
        <begin position="360"/>
        <end position="380"/>
    </location>
</feature>
<dbReference type="GO" id="GO:0022857">
    <property type="term" value="F:transmembrane transporter activity"/>
    <property type="evidence" value="ECO:0007669"/>
    <property type="project" value="InterPro"/>
</dbReference>
<feature type="transmembrane region" description="Helical" evidence="8">
    <location>
        <begin position="68"/>
        <end position="85"/>
    </location>
</feature>
<evidence type="ECO:0000256" key="1">
    <source>
        <dbReference type="ARBA" id="ARBA00004141"/>
    </source>
</evidence>
<protein>
    <recommendedName>
        <fullName evidence="11">Major facilitator superfamily (MFS) profile domain-containing protein</fullName>
    </recommendedName>
</protein>
<name>A0A328E6Z0_9ASTE</name>
<evidence type="ECO:0000256" key="7">
    <source>
        <dbReference type="SAM" id="MobiDB-lite"/>
    </source>
</evidence>
<comment type="caution">
    <text evidence="9">The sequence shown here is derived from an EMBL/GenBank/DDBJ whole genome shotgun (WGS) entry which is preliminary data.</text>
</comment>
<keyword evidence="3 8" id="KW-0812">Transmembrane</keyword>
<accession>A0A328E6Z0</accession>
<feature type="region of interest" description="Disordered" evidence="7">
    <location>
        <begin position="1"/>
        <end position="48"/>
    </location>
</feature>
<feature type="transmembrane region" description="Helical" evidence="8">
    <location>
        <begin position="97"/>
        <end position="114"/>
    </location>
</feature>
<evidence type="ECO:0000256" key="4">
    <source>
        <dbReference type="ARBA" id="ARBA00022989"/>
    </source>
</evidence>
<evidence type="ECO:0000313" key="10">
    <source>
        <dbReference type="Proteomes" id="UP000249390"/>
    </source>
</evidence>
<feature type="compositionally biased region" description="Basic and acidic residues" evidence="7">
    <location>
        <begin position="25"/>
        <end position="40"/>
    </location>
</feature>
<dbReference type="CDD" id="cd17416">
    <property type="entry name" value="MFS_NPF1_2"/>
    <property type="match status" value="1"/>
</dbReference>
<dbReference type="AlphaFoldDB" id="A0A328E6Z0"/>
<dbReference type="Proteomes" id="UP000249390">
    <property type="component" value="Unassembled WGS sequence"/>
</dbReference>
<dbReference type="Gene3D" id="1.20.1250.20">
    <property type="entry name" value="MFS general substrate transporter like domains"/>
    <property type="match status" value="1"/>
</dbReference>
<comment type="similarity">
    <text evidence="6">Belongs to the major facilitator superfamily. Phosphate:H(+) symporter (TC 2.A.1.9) family.</text>
</comment>
<proteinExistence type="inferred from homology"/>
<dbReference type="SUPFAM" id="SSF103473">
    <property type="entry name" value="MFS general substrate transporter"/>
    <property type="match status" value="1"/>
</dbReference>
<feature type="transmembrane region" description="Helical" evidence="8">
    <location>
        <begin position="216"/>
        <end position="235"/>
    </location>
</feature>
<dbReference type="GO" id="GO:0016020">
    <property type="term" value="C:membrane"/>
    <property type="evidence" value="ECO:0007669"/>
    <property type="project" value="UniProtKB-SubCell"/>
</dbReference>
<keyword evidence="10" id="KW-1185">Reference proteome</keyword>
<keyword evidence="4 8" id="KW-1133">Transmembrane helix</keyword>
<feature type="transmembrane region" description="Helical" evidence="8">
    <location>
        <begin position="120"/>
        <end position="144"/>
    </location>
</feature>
<keyword evidence="5 8" id="KW-0472">Membrane</keyword>
<feature type="transmembrane region" description="Helical" evidence="8">
    <location>
        <begin position="442"/>
        <end position="463"/>
    </location>
</feature>
<feature type="transmembrane region" description="Helical" evidence="8">
    <location>
        <begin position="568"/>
        <end position="586"/>
    </location>
</feature>
<evidence type="ECO:0000256" key="8">
    <source>
        <dbReference type="SAM" id="Phobius"/>
    </source>
</evidence>
<dbReference type="PANTHER" id="PTHR11654">
    <property type="entry name" value="OLIGOPEPTIDE TRANSPORTER-RELATED"/>
    <property type="match status" value="1"/>
</dbReference>
<dbReference type="InterPro" id="IPR036259">
    <property type="entry name" value="MFS_trans_sf"/>
</dbReference>
<dbReference type="InterPro" id="IPR000109">
    <property type="entry name" value="POT_fam"/>
</dbReference>
<gene>
    <name evidence="9" type="ORF">DM860_006888</name>
</gene>
<reference evidence="9 10" key="1">
    <citation type="submission" date="2018-06" db="EMBL/GenBank/DDBJ databases">
        <title>The Genome of Cuscuta australis (Dodder) Provides Insight into the Evolution of Plant Parasitism.</title>
        <authorList>
            <person name="Liu H."/>
        </authorList>
    </citation>
    <scope>NUCLEOTIDE SEQUENCE [LARGE SCALE GENOMIC DNA]</scope>
    <source>
        <strain evidence="10">cv. Yunnan</strain>
        <tissue evidence="9">Vines</tissue>
    </source>
</reference>